<evidence type="ECO:0000313" key="2">
    <source>
        <dbReference type="EMBL" id="GEM41914.1"/>
    </source>
</evidence>
<evidence type="ECO:0000259" key="1">
    <source>
        <dbReference type="Pfam" id="PF04149"/>
    </source>
</evidence>
<dbReference type="OrthoDB" id="4299240at2"/>
<dbReference type="Pfam" id="PF04149">
    <property type="entry name" value="DUF397"/>
    <property type="match status" value="1"/>
</dbReference>
<dbReference type="RefSeq" id="WP_147139138.1">
    <property type="nucleotide sequence ID" value="NZ_BJXA01000059.1"/>
</dbReference>
<accession>A0A511MMR7</accession>
<evidence type="ECO:0000313" key="3">
    <source>
        <dbReference type="Proteomes" id="UP000321424"/>
    </source>
</evidence>
<proteinExistence type="predicted"/>
<organism evidence="2 3">
    <name type="scientific">Nocardia ninae NBRC 108245</name>
    <dbReference type="NCBI Taxonomy" id="1210091"/>
    <lineage>
        <taxon>Bacteria</taxon>
        <taxon>Bacillati</taxon>
        <taxon>Actinomycetota</taxon>
        <taxon>Actinomycetes</taxon>
        <taxon>Mycobacteriales</taxon>
        <taxon>Nocardiaceae</taxon>
        <taxon>Nocardia</taxon>
    </lineage>
</organism>
<reference evidence="2 3" key="1">
    <citation type="submission" date="2019-07" db="EMBL/GenBank/DDBJ databases">
        <title>Whole genome shotgun sequence of Nocardia ninae NBRC 108245.</title>
        <authorList>
            <person name="Hosoyama A."/>
            <person name="Uohara A."/>
            <person name="Ohji S."/>
            <person name="Ichikawa N."/>
        </authorList>
    </citation>
    <scope>NUCLEOTIDE SEQUENCE [LARGE SCALE GENOMIC DNA]</scope>
    <source>
        <strain evidence="2 3">NBRC 108245</strain>
    </source>
</reference>
<gene>
    <name evidence="2" type="ORF">NN4_64330</name>
</gene>
<dbReference type="EMBL" id="BJXA01000059">
    <property type="protein sequence ID" value="GEM41914.1"/>
    <property type="molecule type" value="Genomic_DNA"/>
</dbReference>
<dbReference type="AlphaFoldDB" id="A0A511MMR7"/>
<protein>
    <submittedName>
        <fullName evidence="2">DUF397 domain-containing protein</fullName>
    </submittedName>
</protein>
<dbReference type="InterPro" id="IPR007278">
    <property type="entry name" value="DUF397"/>
</dbReference>
<dbReference type="Proteomes" id="UP000321424">
    <property type="component" value="Unassembled WGS sequence"/>
</dbReference>
<keyword evidence="3" id="KW-1185">Reference proteome</keyword>
<comment type="caution">
    <text evidence="2">The sequence shown here is derived from an EMBL/GenBank/DDBJ whole genome shotgun (WGS) entry which is preliminary data.</text>
</comment>
<name>A0A511MMR7_9NOCA</name>
<sequence>MRTDLSTASWFKSSYSSPSQDCVEVAFLGGDGVGVRDSKNPNGAALVFSSSEWEVFIAGVASGGFELR</sequence>
<feature type="domain" description="DUF397" evidence="1">
    <location>
        <begin position="8"/>
        <end position="60"/>
    </location>
</feature>